<keyword evidence="11" id="KW-1185">Reference proteome</keyword>
<dbReference type="RefSeq" id="WP_339576254.1">
    <property type="nucleotide sequence ID" value="NZ_JBBIAA010000037.1"/>
</dbReference>
<dbReference type="InterPro" id="IPR005111">
    <property type="entry name" value="MoeA_C_domain_IV"/>
</dbReference>
<comment type="similarity">
    <text evidence="3 7">Belongs to the MoeA family.</text>
</comment>
<dbReference type="InterPro" id="IPR038987">
    <property type="entry name" value="MoeA-like"/>
</dbReference>
<gene>
    <name evidence="10" type="primary">glp</name>
    <name evidence="10" type="ORF">WDZ17_16385</name>
</gene>
<dbReference type="SMART" id="SM00852">
    <property type="entry name" value="MoCF_biosynth"/>
    <property type="match status" value="1"/>
</dbReference>
<evidence type="ECO:0000256" key="5">
    <source>
        <dbReference type="ARBA" id="ARBA00023150"/>
    </source>
</evidence>
<dbReference type="NCBIfam" id="TIGR00177">
    <property type="entry name" value="molyb_syn"/>
    <property type="match status" value="1"/>
</dbReference>
<reference evidence="10 11" key="1">
    <citation type="journal article" date="2017" name="Int. J. Syst. Evol. Microbiol.">
        <title>Pseudokineococcus basanitobsidens sp. nov., isolated from volcanic rock.</title>
        <authorList>
            <person name="Lee D.W."/>
            <person name="Park M.Y."/>
            <person name="Kim J.J."/>
            <person name="Kim B.S."/>
        </authorList>
    </citation>
    <scope>NUCLEOTIDE SEQUENCE [LARGE SCALE GENOMIC DNA]</scope>
    <source>
        <strain evidence="10 11">DSM 103726</strain>
    </source>
</reference>
<dbReference type="PANTHER" id="PTHR10192:SF5">
    <property type="entry name" value="GEPHYRIN"/>
    <property type="match status" value="1"/>
</dbReference>
<evidence type="ECO:0000256" key="8">
    <source>
        <dbReference type="SAM" id="MobiDB-lite"/>
    </source>
</evidence>
<dbReference type="Proteomes" id="UP001387100">
    <property type="component" value="Unassembled WGS sequence"/>
</dbReference>
<evidence type="ECO:0000259" key="9">
    <source>
        <dbReference type="SMART" id="SM00852"/>
    </source>
</evidence>
<dbReference type="EMBL" id="JBBIAA010000037">
    <property type="protein sequence ID" value="MEJ5946875.1"/>
    <property type="molecule type" value="Genomic_DNA"/>
</dbReference>
<evidence type="ECO:0000313" key="10">
    <source>
        <dbReference type="EMBL" id="MEJ5946875.1"/>
    </source>
</evidence>
<keyword evidence="7" id="KW-0808">Transferase</keyword>
<dbReference type="PANTHER" id="PTHR10192">
    <property type="entry name" value="MOLYBDOPTERIN BIOSYNTHESIS PROTEIN"/>
    <property type="match status" value="1"/>
</dbReference>
<protein>
    <recommendedName>
        <fullName evidence="7">Molybdopterin molybdenumtransferase</fullName>
        <ecNumber evidence="7">2.10.1.1</ecNumber>
    </recommendedName>
</protein>
<dbReference type="Gene3D" id="2.170.190.11">
    <property type="entry name" value="Molybdopterin biosynthesis moea protein, domain 3"/>
    <property type="match status" value="1"/>
</dbReference>
<feature type="domain" description="MoaB/Mog" evidence="9">
    <location>
        <begin position="223"/>
        <end position="365"/>
    </location>
</feature>
<dbReference type="Pfam" id="PF03454">
    <property type="entry name" value="MoeA_C"/>
    <property type="match status" value="1"/>
</dbReference>
<dbReference type="CDD" id="cd00887">
    <property type="entry name" value="MoeA"/>
    <property type="match status" value="1"/>
</dbReference>
<dbReference type="Gene3D" id="3.40.980.10">
    <property type="entry name" value="MoaB/Mog-like domain"/>
    <property type="match status" value="1"/>
</dbReference>
<evidence type="ECO:0000256" key="3">
    <source>
        <dbReference type="ARBA" id="ARBA00010763"/>
    </source>
</evidence>
<keyword evidence="7" id="KW-0479">Metal-binding</keyword>
<feature type="compositionally biased region" description="Gly residues" evidence="8">
    <location>
        <begin position="19"/>
        <end position="32"/>
    </location>
</feature>
<accession>A0ABU8RP98</accession>
<dbReference type="EC" id="2.10.1.1" evidence="7"/>
<dbReference type="Gene3D" id="3.90.105.10">
    <property type="entry name" value="Molybdopterin biosynthesis moea protein, domain 2"/>
    <property type="match status" value="1"/>
</dbReference>
<evidence type="ECO:0000256" key="2">
    <source>
        <dbReference type="ARBA" id="ARBA00005046"/>
    </source>
</evidence>
<comment type="pathway">
    <text evidence="2 7">Cofactor biosynthesis; molybdopterin biosynthesis.</text>
</comment>
<feature type="region of interest" description="Disordered" evidence="8">
    <location>
        <begin position="450"/>
        <end position="470"/>
    </location>
</feature>
<sequence>MAAGQRRRADGRPGRALLTGGGAARATGPGGGARSLEGHLAVVLDGAQPLLPRRLPLLDALDLVLAEDVVAGGPLPRFDGSSMDGYAVLAADVATAAEDAPAVLDVVGDVPAGAAHVPALRPGTAVRVMTGAPVPQAEDPTRTPDVAVVQVEWTDAAQTGPPPARVAVGRPVGPGRNVRRAGEDVETGERVLRAGERLSPRHLGLLASLGRADVLVRPRPRVVVLSTGSEVVEPGEELSPGQIHDSNSTALVAACREAGALARRVRAVEDDPGRLLAVLRAELPTADLVLTTGGVSAGAYEVVKEALAAGGAVSFVRVAMQPGGPQGEGRLRDDAGREVRVLTLPGNPVSAYVSFEAFVRPWLRRVLGEEELQRPVVEAVVDRGWTSVPGKRQLYRVRLERDADGTAHVGAIGGPGSHLVADLVTATALAVVPEEVTDVRPGDRLSCMLLERGGPPPSDPAADPRPGAGA</sequence>
<evidence type="ECO:0000256" key="7">
    <source>
        <dbReference type="RuleBase" id="RU365090"/>
    </source>
</evidence>
<name>A0ABU8RP98_9ACTN</name>
<comment type="caution">
    <text evidence="10">The sequence shown here is derived from an EMBL/GenBank/DDBJ whole genome shotgun (WGS) entry which is preliminary data.</text>
</comment>
<proteinExistence type="inferred from homology"/>
<dbReference type="Pfam" id="PF00994">
    <property type="entry name" value="MoCF_biosynth"/>
    <property type="match status" value="1"/>
</dbReference>
<dbReference type="SUPFAM" id="SSF53218">
    <property type="entry name" value="Molybdenum cofactor biosynthesis proteins"/>
    <property type="match status" value="1"/>
</dbReference>
<keyword evidence="4 7" id="KW-0500">Molybdenum</keyword>
<feature type="region of interest" description="Disordered" evidence="8">
    <location>
        <begin position="1"/>
        <end position="32"/>
    </location>
</feature>
<keyword evidence="7" id="KW-0460">Magnesium</keyword>
<organism evidence="10 11">
    <name type="scientific">Pseudokineococcus basanitobsidens</name>
    <dbReference type="NCBI Taxonomy" id="1926649"/>
    <lineage>
        <taxon>Bacteria</taxon>
        <taxon>Bacillati</taxon>
        <taxon>Actinomycetota</taxon>
        <taxon>Actinomycetes</taxon>
        <taxon>Kineosporiales</taxon>
        <taxon>Kineosporiaceae</taxon>
        <taxon>Pseudokineococcus</taxon>
    </lineage>
</organism>
<evidence type="ECO:0000313" key="11">
    <source>
        <dbReference type="Proteomes" id="UP001387100"/>
    </source>
</evidence>
<comment type="function">
    <text evidence="1 7">Catalyzes the insertion of molybdate into adenylated molybdopterin with the concomitant release of AMP.</text>
</comment>
<comment type="catalytic activity">
    <reaction evidence="6">
        <text>adenylyl-molybdopterin + molybdate = Mo-molybdopterin + AMP + H(+)</text>
        <dbReference type="Rhea" id="RHEA:35047"/>
        <dbReference type="ChEBI" id="CHEBI:15378"/>
        <dbReference type="ChEBI" id="CHEBI:36264"/>
        <dbReference type="ChEBI" id="CHEBI:62727"/>
        <dbReference type="ChEBI" id="CHEBI:71302"/>
        <dbReference type="ChEBI" id="CHEBI:456215"/>
        <dbReference type="EC" id="2.10.1.1"/>
    </reaction>
</comment>
<evidence type="ECO:0000256" key="6">
    <source>
        <dbReference type="ARBA" id="ARBA00047317"/>
    </source>
</evidence>
<feature type="compositionally biased region" description="Low complexity" evidence="8">
    <location>
        <begin position="460"/>
        <end position="470"/>
    </location>
</feature>
<comment type="cofactor">
    <cofactor evidence="7">
        <name>Mg(2+)</name>
        <dbReference type="ChEBI" id="CHEBI:18420"/>
    </cofactor>
</comment>
<dbReference type="InterPro" id="IPR001453">
    <property type="entry name" value="MoaB/Mog_dom"/>
</dbReference>
<dbReference type="SUPFAM" id="SSF63867">
    <property type="entry name" value="MoeA C-terminal domain-like"/>
    <property type="match status" value="1"/>
</dbReference>
<dbReference type="InterPro" id="IPR036135">
    <property type="entry name" value="MoeA_linker/N_sf"/>
</dbReference>
<feature type="compositionally biased region" description="Low complexity" evidence="8">
    <location>
        <begin position="165"/>
        <end position="176"/>
    </location>
</feature>
<evidence type="ECO:0000256" key="4">
    <source>
        <dbReference type="ARBA" id="ARBA00022505"/>
    </source>
</evidence>
<feature type="region of interest" description="Disordered" evidence="8">
    <location>
        <begin position="157"/>
        <end position="184"/>
    </location>
</feature>
<dbReference type="InterPro" id="IPR005110">
    <property type="entry name" value="MoeA_linker/N"/>
</dbReference>
<dbReference type="Gene3D" id="2.40.340.10">
    <property type="entry name" value="MoeA, C-terminal, domain IV"/>
    <property type="match status" value="1"/>
</dbReference>
<dbReference type="SUPFAM" id="SSF63882">
    <property type="entry name" value="MoeA N-terminal region -like"/>
    <property type="match status" value="1"/>
</dbReference>
<keyword evidence="5 7" id="KW-0501">Molybdenum cofactor biosynthesis</keyword>
<dbReference type="Pfam" id="PF03453">
    <property type="entry name" value="MoeA_N"/>
    <property type="match status" value="1"/>
</dbReference>
<dbReference type="NCBIfam" id="NF045515">
    <property type="entry name" value="Glp_gephyrin"/>
    <property type="match status" value="1"/>
</dbReference>
<evidence type="ECO:0000256" key="1">
    <source>
        <dbReference type="ARBA" id="ARBA00002901"/>
    </source>
</evidence>
<dbReference type="InterPro" id="IPR036425">
    <property type="entry name" value="MoaB/Mog-like_dom_sf"/>
</dbReference>
<dbReference type="InterPro" id="IPR036688">
    <property type="entry name" value="MoeA_C_domain_IV_sf"/>
</dbReference>